<organism evidence="2">
    <name type="scientific">Oryza meridionalis</name>
    <dbReference type="NCBI Taxonomy" id="40149"/>
    <lineage>
        <taxon>Eukaryota</taxon>
        <taxon>Viridiplantae</taxon>
        <taxon>Streptophyta</taxon>
        <taxon>Embryophyta</taxon>
        <taxon>Tracheophyta</taxon>
        <taxon>Spermatophyta</taxon>
        <taxon>Magnoliopsida</taxon>
        <taxon>Liliopsida</taxon>
        <taxon>Poales</taxon>
        <taxon>Poaceae</taxon>
        <taxon>BOP clade</taxon>
        <taxon>Oryzoideae</taxon>
        <taxon>Oryzeae</taxon>
        <taxon>Oryzinae</taxon>
        <taxon>Oryza</taxon>
    </lineage>
</organism>
<reference evidence="2" key="2">
    <citation type="submission" date="2018-05" db="EMBL/GenBank/DDBJ databases">
        <title>OmerRS3 (Oryza meridionalis Reference Sequence Version 3).</title>
        <authorList>
            <person name="Zhang J."/>
            <person name="Kudrna D."/>
            <person name="Lee S."/>
            <person name="Talag J."/>
            <person name="Welchert J."/>
            <person name="Wing R.A."/>
        </authorList>
    </citation>
    <scope>NUCLEOTIDE SEQUENCE [LARGE SCALE GENOMIC DNA]</scope>
    <source>
        <strain evidence="2">cv. OR44</strain>
    </source>
</reference>
<reference evidence="2" key="1">
    <citation type="submission" date="2015-04" db="UniProtKB">
        <authorList>
            <consortium name="EnsemblPlants"/>
        </authorList>
    </citation>
    <scope>IDENTIFICATION</scope>
</reference>
<feature type="region of interest" description="Disordered" evidence="1">
    <location>
        <begin position="101"/>
        <end position="135"/>
    </location>
</feature>
<keyword evidence="3" id="KW-1185">Reference proteome</keyword>
<dbReference type="Proteomes" id="UP000008021">
    <property type="component" value="Chromosome 5"/>
</dbReference>
<dbReference type="AlphaFoldDB" id="A0A0E0DUD4"/>
<accession>A0A0E0DUD4</accession>
<sequence>MAVQPPHGTLIRGRDVVCKFPADPTRHHSGRAGIATTAWVTASEVMHYVRNVHGGDPGYTCPTAKTGVLGGAAFLNLNASLFWLLYLMLAGNADLAHPPLRAHPSRSPATARAGRRGGAAGAVAGRGRSRGAKRGRTDIVAAVDLAGVGEERRSQAGE</sequence>
<dbReference type="HOGENOM" id="CLU_1672089_0_0_1"/>
<dbReference type="EnsemblPlants" id="OMERI05G21840.1">
    <property type="protein sequence ID" value="OMERI05G21840.1"/>
    <property type="gene ID" value="OMERI05G21840"/>
</dbReference>
<dbReference type="Gramene" id="OMERI05G21840.1">
    <property type="protein sequence ID" value="OMERI05G21840.1"/>
    <property type="gene ID" value="OMERI05G21840"/>
</dbReference>
<evidence type="ECO:0000256" key="1">
    <source>
        <dbReference type="SAM" id="MobiDB-lite"/>
    </source>
</evidence>
<evidence type="ECO:0000313" key="3">
    <source>
        <dbReference type="Proteomes" id="UP000008021"/>
    </source>
</evidence>
<evidence type="ECO:0000313" key="2">
    <source>
        <dbReference type="EnsemblPlants" id="OMERI05G21840.1"/>
    </source>
</evidence>
<dbReference type="STRING" id="40149.A0A0E0DUD4"/>
<proteinExistence type="predicted"/>
<protein>
    <submittedName>
        <fullName evidence="2">Uncharacterized protein</fullName>
    </submittedName>
</protein>
<name>A0A0E0DUD4_9ORYZ</name>